<name>A0AAW1T0N8_9CHLO</name>
<comment type="subcellular location">
    <subcellularLocation>
        <location evidence="1 10">Plastid</location>
        <location evidence="1 10">Chloroplast thylakoid membrane</location>
        <topology evidence="1 10">Peripheral membrane protein</topology>
        <orientation evidence="1 10">Lumenal side</orientation>
    </subcellularLocation>
</comment>
<accession>A0AAW1T0N8</accession>
<feature type="binding site" evidence="9">
    <location>
        <position position="151"/>
    </location>
    <ligand>
        <name>Cu cation</name>
        <dbReference type="ChEBI" id="CHEBI:23378"/>
    </ligand>
</feature>
<dbReference type="PANTHER" id="PTHR34192">
    <property type="entry name" value="PLASTOCYANIN MAJOR ISOFORM, CHLOROPLASTIC-RELATED"/>
    <property type="match status" value="1"/>
</dbReference>
<organism evidence="12 13">
    <name type="scientific">Apatococcus fuscideae</name>
    <dbReference type="NCBI Taxonomy" id="2026836"/>
    <lineage>
        <taxon>Eukaryota</taxon>
        <taxon>Viridiplantae</taxon>
        <taxon>Chlorophyta</taxon>
        <taxon>core chlorophytes</taxon>
        <taxon>Trebouxiophyceae</taxon>
        <taxon>Chlorellales</taxon>
        <taxon>Chlorellaceae</taxon>
        <taxon>Apatococcus</taxon>
    </lineage>
</organism>
<comment type="function">
    <text evidence="10">Participates in electron transfer between P700 and the cytochrome b6-f complex in photosystem I.</text>
</comment>
<sequence length="158" mass="16179">MAASMTSSSIMGTRVATSQRMAVQARATAVPTATLRQDAVRFAKAAGVGAASLALTLAAQAVTVKAGADGGGLQFDPSEVTIKAGETVTWKNNAGFPHNVVFDEDSIPEGASAGPLSHEDYLNAPGETVSSKFTTPGEYSYYCEPHQGAGMAGKVIVQ</sequence>
<dbReference type="PANTHER" id="PTHR34192:SF10">
    <property type="entry name" value="PLASTOCYANIN MAJOR ISOFORM, CHLOROPLASTIC-RELATED"/>
    <property type="match status" value="1"/>
</dbReference>
<evidence type="ECO:0000256" key="10">
    <source>
        <dbReference type="RuleBase" id="RU363020"/>
    </source>
</evidence>
<dbReference type="PROSITE" id="PS00196">
    <property type="entry name" value="COPPER_BLUE"/>
    <property type="match status" value="1"/>
</dbReference>
<dbReference type="Pfam" id="PF00127">
    <property type="entry name" value="Copper-bind"/>
    <property type="match status" value="1"/>
</dbReference>
<evidence type="ECO:0000256" key="1">
    <source>
        <dbReference type="ARBA" id="ARBA00004622"/>
    </source>
</evidence>
<protein>
    <recommendedName>
        <fullName evidence="10">Plastocyanin</fullName>
    </recommendedName>
</protein>
<dbReference type="InterPro" id="IPR001235">
    <property type="entry name" value="Copper_blue_Plastocyanin"/>
</dbReference>
<gene>
    <name evidence="12" type="ORF">WJX84_001036</name>
</gene>
<dbReference type="GO" id="GO:0005507">
    <property type="term" value="F:copper ion binding"/>
    <property type="evidence" value="ECO:0007669"/>
    <property type="project" value="UniProtKB-UniRule"/>
</dbReference>
<feature type="binding site" evidence="9">
    <location>
        <position position="98"/>
    </location>
    <ligand>
        <name>Cu cation</name>
        <dbReference type="ChEBI" id="CHEBI:23378"/>
    </ligand>
</feature>
<dbReference type="InterPro" id="IPR008972">
    <property type="entry name" value="Cupredoxin"/>
</dbReference>
<keyword evidence="8 10" id="KW-0472">Membrane</keyword>
<dbReference type="NCBIfam" id="TIGR02656">
    <property type="entry name" value="cyanin_plasto"/>
    <property type="match status" value="1"/>
</dbReference>
<dbReference type="EMBL" id="JALJOV010000637">
    <property type="protein sequence ID" value="KAK9862217.1"/>
    <property type="molecule type" value="Genomic_DNA"/>
</dbReference>
<feature type="binding site" evidence="9">
    <location>
        <position position="146"/>
    </location>
    <ligand>
        <name>Cu cation</name>
        <dbReference type="ChEBI" id="CHEBI:23378"/>
    </ligand>
</feature>
<evidence type="ECO:0000256" key="5">
    <source>
        <dbReference type="ARBA" id="ARBA00022982"/>
    </source>
</evidence>
<evidence type="ECO:0000313" key="13">
    <source>
        <dbReference type="Proteomes" id="UP001485043"/>
    </source>
</evidence>
<dbReference type="Gene3D" id="2.60.40.420">
    <property type="entry name" value="Cupredoxins - blue copper proteins"/>
    <property type="match status" value="1"/>
</dbReference>
<evidence type="ECO:0000256" key="9">
    <source>
        <dbReference type="PIRSR" id="PIRSR602387-1"/>
    </source>
</evidence>
<dbReference type="PRINTS" id="PR00156">
    <property type="entry name" value="COPPERBLUE"/>
</dbReference>
<dbReference type="Proteomes" id="UP001485043">
    <property type="component" value="Unassembled WGS sequence"/>
</dbReference>
<keyword evidence="5 10" id="KW-0249">Electron transport</keyword>
<evidence type="ECO:0000256" key="2">
    <source>
        <dbReference type="ARBA" id="ARBA00005338"/>
    </source>
</evidence>
<dbReference type="InterPro" id="IPR028871">
    <property type="entry name" value="BlueCu_1_BS"/>
</dbReference>
<evidence type="ECO:0000256" key="7">
    <source>
        <dbReference type="ARBA" id="ARBA00023078"/>
    </source>
</evidence>
<comment type="cofactor">
    <cofactor evidence="9">
        <name>Cu(2+)</name>
        <dbReference type="ChEBI" id="CHEBI:29036"/>
    </cofactor>
    <text evidence="9">The crystal structure with reduced Cu(1+) has also been determined.</text>
</comment>
<comment type="caution">
    <text evidence="12">The sequence shown here is derived from an EMBL/GenBank/DDBJ whole genome shotgun (WGS) entry which is preliminary data.</text>
</comment>
<dbReference type="GO" id="GO:0009535">
    <property type="term" value="C:chloroplast thylakoid membrane"/>
    <property type="evidence" value="ECO:0007669"/>
    <property type="project" value="UniProtKB-SubCell"/>
</dbReference>
<evidence type="ECO:0000256" key="8">
    <source>
        <dbReference type="ARBA" id="ARBA00023136"/>
    </source>
</evidence>
<dbReference type="InterPro" id="IPR000923">
    <property type="entry name" value="BlueCu_1"/>
</dbReference>
<evidence type="ECO:0000256" key="4">
    <source>
        <dbReference type="ARBA" id="ARBA00022723"/>
    </source>
</evidence>
<dbReference type="CDD" id="cd04219">
    <property type="entry name" value="Plastocyanin"/>
    <property type="match status" value="1"/>
</dbReference>
<proteinExistence type="inferred from homology"/>
<keyword evidence="3 10" id="KW-0813">Transport</keyword>
<dbReference type="AlphaFoldDB" id="A0AAW1T0N8"/>
<dbReference type="PRINTS" id="PR00157">
    <property type="entry name" value="PLASTOCYANIN"/>
</dbReference>
<comment type="similarity">
    <text evidence="2 10">Belongs to the plastocyanin family.</text>
</comment>
<feature type="domain" description="Blue (type 1) copper" evidence="11">
    <location>
        <begin position="63"/>
        <end position="158"/>
    </location>
</feature>
<evidence type="ECO:0000256" key="6">
    <source>
        <dbReference type="ARBA" id="ARBA00023008"/>
    </source>
</evidence>
<evidence type="ECO:0000256" key="3">
    <source>
        <dbReference type="ARBA" id="ARBA00022448"/>
    </source>
</evidence>
<keyword evidence="7 10" id="KW-0793">Thylakoid</keyword>
<evidence type="ECO:0000313" key="12">
    <source>
        <dbReference type="EMBL" id="KAK9862217.1"/>
    </source>
</evidence>
<keyword evidence="13" id="KW-1185">Reference proteome</keyword>
<reference evidence="12 13" key="1">
    <citation type="journal article" date="2024" name="Nat. Commun.">
        <title>Phylogenomics reveals the evolutionary origins of lichenization in chlorophyte algae.</title>
        <authorList>
            <person name="Puginier C."/>
            <person name="Libourel C."/>
            <person name="Otte J."/>
            <person name="Skaloud P."/>
            <person name="Haon M."/>
            <person name="Grisel S."/>
            <person name="Petersen M."/>
            <person name="Berrin J.G."/>
            <person name="Delaux P.M."/>
            <person name="Dal Grande F."/>
            <person name="Keller J."/>
        </authorList>
    </citation>
    <scope>NUCLEOTIDE SEQUENCE [LARGE SCALE GENOMIC DNA]</scope>
    <source>
        <strain evidence="12 13">SAG 2523</strain>
    </source>
</reference>
<dbReference type="InterPro" id="IPR002387">
    <property type="entry name" value="Plastocyanin"/>
</dbReference>
<evidence type="ECO:0000259" key="11">
    <source>
        <dbReference type="Pfam" id="PF00127"/>
    </source>
</evidence>
<dbReference type="SUPFAM" id="SSF49503">
    <property type="entry name" value="Cupredoxins"/>
    <property type="match status" value="1"/>
</dbReference>
<dbReference type="GO" id="GO:0009055">
    <property type="term" value="F:electron transfer activity"/>
    <property type="evidence" value="ECO:0007669"/>
    <property type="project" value="UniProtKB-UniRule"/>
</dbReference>
<feature type="binding site" evidence="9">
    <location>
        <position position="143"/>
    </location>
    <ligand>
        <name>Cu cation</name>
        <dbReference type="ChEBI" id="CHEBI:23378"/>
    </ligand>
</feature>
<keyword evidence="6 9" id="KW-0186">Copper</keyword>
<keyword evidence="4 9" id="KW-0479">Metal-binding</keyword>